<comment type="subcellular location">
    <subcellularLocation>
        <location evidence="1">Cell membrane</location>
        <topology evidence="1">Multi-pass membrane protein</topology>
    </subcellularLocation>
</comment>
<evidence type="ECO:0000256" key="5">
    <source>
        <dbReference type="ARBA" id="ARBA00022989"/>
    </source>
</evidence>
<dbReference type="EMBL" id="MAMP01000012">
    <property type="protein sequence ID" value="OES45626.1"/>
    <property type="molecule type" value="Genomic_DNA"/>
</dbReference>
<feature type="region of interest" description="Disordered" evidence="7">
    <location>
        <begin position="178"/>
        <end position="208"/>
    </location>
</feature>
<keyword evidence="11" id="KW-1185">Reference proteome</keyword>
<dbReference type="OrthoDB" id="1796697at2"/>
<feature type="transmembrane region" description="Helical" evidence="8">
    <location>
        <begin position="66"/>
        <end position="87"/>
    </location>
</feature>
<protein>
    <recommendedName>
        <fullName evidence="9">YetF C-terminal domain-containing protein</fullName>
    </recommendedName>
</protein>
<reference evidence="10 11" key="1">
    <citation type="submission" date="2016-06" db="EMBL/GenBank/DDBJ databases">
        <title>Domibacillus iocasae genome sequencing.</title>
        <authorList>
            <person name="Verma A."/>
            <person name="Pal Y."/>
            <person name="Ojha A.K."/>
            <person name="Krishnamurthi S."/>
        </authorList>
    </citation>
    <scope>NUCLEOTIDE SEQUENCE [LARGE SCALE GENOMIC DNA]</scope>
    <source>
        <strain evidence="10 11">DSM 29979</strain>
    </source>
</reference>
<dbReference type="InterPro" id="IPR007353">
    <property type="entry name" value="DUF421"/>
</dbReference>
<evidence type="ECO:0000313" key="10">
    <source>
        <dbReference type="EMBL" id="OES45626.1"/>
    </source>
</evidence>
<keyword evidence="3" id="KW-1003">Cell membrane</keyword>
<evidence type="ECO:0000256" key="3">
    <source>
        <dbReference type="ARBA" id="ARBA00022475"/>
    </source>
</evidence>
<proteinExistence type="inferred from homology"/>
<dbReference type="Pfam" id="PF04239">
    <property type="entry name" value="DUF421"/>
    <property type="match status" value="1"/>
</dbReference>
<feature type="domain" description="YetF C-terminal" evidence="9">
    <location>
        <begin position="87"/>
        <end position="177"/>
    </location>
</feature>
<dbReference type="Proteomes" id="UP000095658">
    <property type="component" value="Unassembled WGS sequence"/>
</dbReference>
<dbReference type="GO" id="GO:0005886">
    <property type="term" value="C:plasma membrane"/>
    <property type="evidence" value="ECO:0007669"/>
    <property type="project" value="UniProtKB-SubCell"/>
</dbReference>
<evidence type="ECO:0000313" key="11">
    <source>
        <dbReference type="Proteomes" id="UP000095658"/>
    </source>
</evidence>
<comment type="caution">
    <text evidence="10">The sequence shown here is derived from an EMBL/GenBank/DDBJ whole genome shotgun (WGS) entry which is preliminary data.</text>
</comment>
<name>A0A1E7DRA7_9BACI</name>
<dbReference type="Gene3D" id="3.30.240.20">
    <property type="entry name" value="bsu07140 like domains"/>
    <property type="match status" value="1"/>
</dbReference>
<evidence type="ECO:0000256" key="1">
    <source>
        <dbReference type="ARBA" id="ARBA00004651"/>
    </source>
</evidence>
<dbReference type="PANTHER" id="PTHR34582:SF2">
    <property type="entry name" value="UPF0702 TRANSMEMBRANE PROTEIN YDFR"/>
    <property type="match status" value="1"/>
</dbReference>
<feature type="transmembrane region" description="Helical" evidence="8">
    <location>
        <begin position="44"/>
        <end position="60"/>
    </location>
</feature>
<accession>A0A1E7DRA7</accession>
<evidence type="ECO:0000256" key="6">
    <source>
        <dbReference type="ARBA" id="ARBA00023136"/>
    </source>
</evidence>
<organism evidence="10 11">
    <name type="scientific">Domibacillus iocasae</name>
    <dbReference type="NCBI Taxonomy" id="1714016"/>
    <lineage>
        <taxon>Bacteria</taxon>
        <taxon>Bacillati</taxon>
        <taxon>Bacillota</taxon>
        <taxon>Bacilli</taxon>
        <taxon>Bacillales</taxon>
        <taxon>Bacillaceae</taxon>
        <taxon>Domibacillus</taxon>
    </lineage>
</organism>
<keyword evidence="6 8" id="KW-0472">Membrane</keyword>
<feature type="transmembrane region" description="Helical" evidence="8">
    <location>
        <begin position="13"/>
        <end position="32"/>
    </location>
</feature>
<evidence type="ECO:0000256" key="8">
    <source>
        <dbReference type="SAM" id="Phobius"/>
    </source>
</evidence>
<sequence>MPDFLNDIPSLPYPLKILLLLFAGIILLRTAGKKSLSSMTVAEAVMRIAVGTIIIGPLALKTEWEAIYGGTLFIIGIVLLMKMQIWFPKTREMLIGVPSVLIKDGKMRLDELRKARMTTDELEVALRQQKIGSIEDVELAILESNGQLSTTLKPGKAPATKEDIEKIVSLLVGNGILSSSENKSSSTPPLFKEVYEEAKDEDFKPEEQ</sequence>
<dbReference type="InterPro" id="IPR023090">
    <property type="entry name" value="UPF0702_alpha/beta_dom_sf"/>
</dbReference>
<evidence type="ECO:0000256" key="2">
    <source>
        <dbReference type="ARBA" id="ARBA00006448"/>
    </source>
</evidence>
<keyword evidence="5 8" id="KW-1133">Transmembrane helix</keyword>
<comment type="similarity">
    <text evidence="2">Belongs to the UPF0702 family.</text>
</comment>
<dbReference type="PANTHER" id="PTHR34582">
    <property type="entry name" value="UPF0702 TRANSMEMBRANE PROTEIN YCAP"/>
    <property type="match status" value="1"/>
</dbReference>
<dbReference type="STRING" id="1714016.BA724_02105"/>
<evidence type="ECO:0000256" key="7">
    <source>
        <dbReference type="SAM" id="MobiDB-lite"/>
    </source>
</evidence>
<dbReference type="AlphaFoldDB" id="A0A1E7DRA7"/>
<dbReference type="RefSeq" id="WP_069937623.1">
    <property type="nucleotide sequence ID" value="NZ_MAMP01000012.1"/>
</dbReference>
<feature type="compositionally biased region" description="Basic and acidic residues" evidence="7">
    <location>
        <begin position="193"/>
        <end position="208"/>
    </location>
</feature>
<gene>
    <name evidence="10" type="ORF">BA724_02105</name>
</gene>
<evidence type="ECO:0000259" key="9">
    <source>
        <dbReference type="Pfam" id="PF04239"/>
    </source>
</evidence>
<evidence type="ECO:0000256" key="4">
    <source>
        <dbReference type="ARBA" id="ARBA00022692"/>
    </source>
</evidence>
<keyword evidence="4 8" id="KW-0812">Transmembrane</keyword>